<evidence type="ECO:0000256" key="4">
    <source>
        <dbReference type="ARBA" id="ARBA00022989"/>
    </source>
</evidence>
<feature type="transmembrane region" description="Helical" evidence="7">
    <location>
        <begin position="69"/>
        <end position="87"/>
    </location>
</feature>
<evidence type="ECO:0000313" key="10">
    <source>
        <dbReference type="Proteomes" id="UP000235703"/>
    </source>
</evidence>
<evidence type="ECO:0000313" key="9">
    <source>
        <dbReference type="EMBL" id="PMB99172.1"/>
    </source>
</evidence>
<evidence type="ECO:0000256" key="3">
    <source>
        <dbReference type="ARBA" id="ARBA00022692"/>
    </source>
</evidence>
<dbReference type="AlphaFoldDB" id="A0A2N6PKE6"/>
<dbReference type="GO" id="GO:0005886">
    <property type="term" value="C:plasma membrane"/>
    <property type="evidence" value="ECO:0007669"/>
    <property type="project" value="UniProtKB-SubCell"/>
</dbReference>
<dbReference type="EMBL" id="PNFZ01000001">
    <property type="protein sequence ID" value="PMB99172.1"/>
    <property type="molecule type" value="Genomic_DNA"/>
</dbReference>
<dbReference type="InterPro" id="IPR010432">
    <property type="entry name" value="RDD"/>
</dbReference>
<name>A0A2N6PKE6_9MICO</name>
<feature type="compositionally biased region" description="Polar residues" evidence="6">
    <location>
        <begin position="15"/>
        <end position="24"/>
    </location>
</feature>
<comment type="subcellular location">
    <subcellularLocation>
        <location evidence="1">Cell membrane</location>
        <topology evidence="1">Multi-pass membrane protein</topology>
    </subcellularLocation>
</comment>
<keyword evidence="4 7" id="KW-1133">Transmembrane helix</keyword>
<dbReference type="RefSeq" id="WP_102159970.1">
    <property type="nucleotide sequence ID" value="NZ_PNFZ01000001.1"/>
</dbReference>
<gene>
    <name evidence="9" type="ORF">CJ198_01145</name>
</gene>
<feature type="transmembrane region" description="Helical" evidence="7">
    <location>
        <begin position="45"/>
        <end position="63"/>
    </location>
</feature>
<dbReference type="InterPro" id="IPR016795">
    <property type="entry name" value="UCP021697"/>
</dbReference>
<feature type="domain" description="RDD" evidence="8">
    <location>
        <begin position="39"/>
        <end position="139"/>
    </location>
</feature>
<dbReference type="InterPro" id="IPR051791">
    <property type="entry name" value="Pra-immunoreactive"/>
</dbReference>
<feature type="transmembrane region" description="Helical" evidence="7">
    <location>
        <begin position="108"/>
        <end position="127"/>
    </location>
</feature>
<comment type="caution">
    <text evidence="9">The sequence shown here is derived from an EMBL/GenBank/DDBJ whole genome shotgun (WGS) entry which is preliminary data.</text>
</comment>
<feature type="region of interest" description="Disordered" evidence="6">
    <location>
        <begin position="1"/>
        <end position="26"/>
    </location>
</feature>
<dbReference type="PIRSF" id="PIRSF021697">
    <property type="entry name" value="UCP021697"/>
    <property type="match status" value="1"/>
</dbReference>
<sequence length="146" mass="15791">MIQRDDFGSWLNGPTAASTGSSWPGSRLGLPEDGPGAIAPIWRRLLALWLDYLMCLGIAFWLFDGSNLAILAIFFIEYLVLVSLLGTTVGQKVFGIRVIGLDGSIPGIASGFIRTLLLMLVIPAVIFDADRRGFHDIAARTAVVRS</sequence>
<evidence type="ECO:0000259" key="8">
    <source>
        <dbReference type="Pfam" id="PF06271"/>
    </source>
</evidence>
<dbReference type="Pfam" id="PF06271">
    <property type="entry name" value="RDD"/>
    <property type="match status" value="1"/>
</dbReference>
<dbReference type="OrthoDB" id="5187110at2"/>
<proteinExistence type="predicted"/>
<organism evidence="9 10">
    <name type="scientific">Brevibacterium luteolum</name>
    <dbReference type="NCBI Taxonomy" id="199591"/>
    <lineage>
        <taxon>Bacteria</taxon>
        <taxon>Bacillati</taxon>
        <taxon>Actinomycetota</taxon>
        <taxon>Actinomycetes</taxon>
        <taxon>Micrococcales</taxon>
        <taxon>Brevibacteriaceae</taxon>
        <taxon>Brevibacterium</taxon>
    </lineage>
</organism>
<dbReference type="PANTHER" id="PTHR36115:SF6">
    <property type="entry name" value="PROLINE-RICH ANTIGEN HOMOLOG"/>
    <property type="match status" value="1"/>
</dbReference>
<evidence type="ECO:0000256" key="7">
    <source>
        <dbReference type="SAM" id="Phobius"/>
    </source>
</evidence>
<keyword evidence="10" id="KW-1185">Reference proteome</keyword>
<evidence type="ECO:0000256" key="2">
    <source>
        <dbReference type="ARBA" id="ARBA00022475"/>
    </source>
</evidence>
<reference evidence="9 10" key="1">
    <citation type="submission" date="2017-09" db="EMBL/GenBank/DDBJ databases">
        <title>Bacterial strain isolated from the female urinary microbiota.</title>
        <authorList>
            <person name="Thomas-White K."/>
            <person name="Kumar N."/>
            <person name="Forster S."/>
            <person name="Putonti C."/>
            <person name="Lawley T."/>
            <person name="Wolfe A.J."/>
        </authorList>
    </citation>
    <scope>NUCLEOTIDE SEQUENCE [LARGE SCALE GENOMIC DNA]</scope>
    <source>
        <strain evidence="9 10">UMB0680</strain>
    </source>
</reference>
<keyword evidence="5 7" id="KW-0472">Membrane</keyword>
<protein>
    <submittedName>
        <fullName evidence="9">RDD family protein</fullName>
    </submittedName>
</protein>
<evidence type="ECO:0000256" key="6">
    <source>
        <dbReference type="SAM" id="MobiDB-lite"/>
    </source>
</evidence>
<evidence type="ECO:0000256" key="5">
    <source>
        <dbReference type="ARBA" id="ARBA00023136"/>
    </source>
</evidence>
<accession>A0A2N6PKE6</accession>
<evidence type="ECO:0000256" key="1">
    <source>
        <dbReference type="ARBA" id="ARBA00004651"/>
    </source>
</evidence>
<dbReference type="Proteomes" id="UP000235703">
    <property type="component" value="Unassembled WGS sequence"/>
</dbReference>
<dbReference type="PANTHER" id="PTHR36115">
    <property type="entry name" value="PROLINE-RICH ANTIGEN HOMOLOG-RELATED"/>
    <property type="match status" value="1"/>
</dbReference>
<keyword evidence="2" id="KW-1003">Cell membrane</keyword>
<keyword evidence="3 7" id="KW-0812">Transmembrane</keyword>